<gene>
    <name evidence="3" type="ORF">SAMN05444414_107101</name>
</gene>
<dbReference type="Pfam" id="PF13517">
    <property type="entry name" value="FG-GAP_3"/>
    <property type="match status" value="1"/>
</dbReference>
<protein>
    <submittedName>
        <fullName evidence="3">Repeat domain-containing protein</fullName>
    </submittedName>
</protein>
<keyword evidence="4" id="KW-1185">Reference proteome</keyword>
<evidence type="ECO:0000256" key="2">
    <source>
        <dbReference type="SAM" id="SignalP"/>
    </source>
</evidence>
<feature type="signal peptide" evidence="2">
    <location>
        <begin position="1"/>
        <end position="22"/>
    </location>
</feature>
<dbReference type="RefSeq" id="WP_245813411.1">
    <property type="nucleotide sequence ID" value="NZ_FRBN01000007.1"/>
</dbReference>
<dbReference type="SUPFAM" id="SSF69318">
    <property type="entry name" value="Integrin alpha N-terminal domain"/>
    <property type="match status" value="1"/>
</dbReference>
<reference evidence="4" key="1">
    <citation type="submission" date="2016-11" db="EMBL/GenBank/DDBJ databases">
        <authorList>
            <person name="Varghese N."/>
            <person name="Submissions S."/>
        </authorList>
    </citation>
    <scope>NUCLEOTIDE SEQUENCE [LARGE SCALE GENOMIC DNA]</scope>
    <source>
        <strain evidence="4">DSM 29327</strain>
    </source>
</reference>
<sequence length="235" mass="25325">MMRAGRLACWLAACVLGLPALAQDFTSARYAEPTTRYAHGVLGDAVEWGALVLELSDGTSRRMTLPETLVFEDIAPRLADVDGDGAPEVIVVETSLDKGARLAIYAASGRITATPYIGRPHRWLAPIGAVDLDGDGQIEIAYIDRPHLAKTLRIWRYEAEKLIQIASKPGLSNHKIGWDFIAGGIRTCGAPPELITANADWTRVMATTLQSGRINSREIGAYTSPQSLTAALTCP</sequence>
<name>A0A1M6YPM8_9RHOB</name>
<dbReference type="Proteomes" id="UP000184191">
    <property type="component" value="Unassembled WGS sequence"/>
</dbReference>
<dbReference type="InterPro" id="IPR013517">
    <property type="entry name" value="FG-GAP"/>
</dbReference>
<proteinExistence type="predicted"/>
<evidence type="ECO:0000256" key="1">
    <source>
        <dbReference type="ARBA" id="ARBA00022729"/>
    </source>
</evidence>
<organism evidence="3 4">
    <name type="scientific">Roseovarius marisflavi</name>
    <dbReference type="NCBI Taxonomy" id="1054996"/>
    <lineage>
        <taxon>Bacteria</taxon>
        <taxon>Pseudomonadati</taxon>
        <taxon>Pseudomonadota</taxon>
        <taxon>Alphaproteobacteria</taxon>
        <taxon>Rhodobacterales</taxon>
        <taxon>Roseobacteraceae</taxon>
        <taxon>Roseovarius</taxon>
    </lineage>
</organism>
<accession>A0A1M6YPM8</accession>
<dbReference type="InterPro" id="IPR028994">
    <property type="entry name" value="Integrin_alpha_N"/>
</dbReference>
<feature type="chain" id="PRO_5009922961" evidence="2">
    <location>
        <begin position="23"/>
        <end position="235"/>
    </location>
</feature>
<evidence type="ECO:0000313" key="4">
    <source>
        <dbReference type="Proteomes" id="UP000184191"/>
    </source>
</evidence>
<dbReference type="STRING" id="1054996.SAMN05444414_107101"/>
<dbReference type="AlphaFoldDB" id="A0A1M6YPM8"/>
<keyword evidence="1 2" id="KW-0732">Signal</keyword>
<evidence type="ECO:0000313" key="3">
    <source>
        <dbReference type="EMBL" id="SHL19979.1"/>
    </source>
</evidence>
<dbReference type="EMBL" id="FRBN01000007">
    <property type="protein sequence ID" value="SHL19979.1"/>
    <property type="molecule type" value="Genomic_DNA"/>
</dbReference>